<keyword evidence="8" id="KW-1185">Reference proteome</keyword>
<comment type="subcellular location">
    <subcellularLocation>
        <location evidence="1">Cell membrane</location>
        <topology evidence="1">Multi-pass membrane protein</topology>
    </subcellularLocation>
</comment>
<dbReference type="InterPro" id="IPR017039">
    <property type="entry name" value="Virul_fac_BrkB"/>
</dbReference>
<dbReference type="PANTHER" id="PTHR30213">
    <property type="entry name" value="INNER MEMBRANE PROTEIN YHJD"/>
    <property type="match status" value="1"/>
</dbReference>
<dbReference type="NCBIfam" id="TIGR00766">
    <property type="entry name" value="inner membrane protein YhjD"/>
    <property type="match status" value="1"/>
</dbReference>
<feature type="transmembrane region" description="Helical" evidence="6">
    <location>
        <begin position="40"/>
        <end position="64"/>
    </location>
</feature>
<dbReference type="Proteomes" id="UP000703038">
    <property type="component" value="Unassembled WGS sequence"/>
</dbReference>
<feature type="transmembrane region" description="Helical" evidence="6">
    <location>
        <begin position="187"/>
        <end position="212"/>
    </location>
</feature>
<evidence type="ECO:0000256" key="6">
    <source>
        <dbReference type="SAM" id="Phobius"/>
    </source>
</evidence>
<feature type="transmembrane region" description="Helical" evidence="6">
    <location>
        <begin position="224"/>
        <end position="246"/>
    </location>
</feature>
<dbReference type="RefSeq" id="WP_204866940.1">
    <property type="nucleotide sequence ID" value="NZ_JAFBBK010000001.1"/>
</dbReference>
<evidence type="ECO:0000256" key="1">
    <source>
        <dbReference type="ARBA" id="ARBA00004651"/>
    </source>
</evidence>
<accession>A0ABS2KR02</accession>
<evidence type="ECO:0000256" key="5">
    <source>
        <dbReference type="ARBA" id="ARBA00023136"/>
    </source>
</evidence>
<gene>
    <name evidence="7" type="ORF">JOE42_000904</name>
</gene>
<organism evidence="7 8">
    <name type="scientific">Rhodococcoides corynebacterioides</name>
    <dbReference type="NCBI Taxonomy" id="53972"/>
    <lineage>
        <taxon>Bacteria</taxon>
        <taxon>Bacillati</taxon>
        <taxon>Actinomycetota</taxon>
        <taxon>Actinomycetes</taxon>
        <taxon>Mycobacteriales</taxon>
        <taxon>Nocardiaceae</taxon>
        <taxon>Rhodococcoides</taxon>
    </lineage>
</organism>
<keyword evidence="4 6" id="KW-1133">Transmembrane helix</keyword>
<feature type="transmembrane region" description="Helical" evidence="6">
    <location>
        <begin position="258"/>
        <end position="282"/>
    </location>
</feature>
<name>A0ABS2KR02_9NOCA</name>
<comment type="caution">
    <text evidence="7">The sequence shown here is derived from an EMBL/GenBank/DDBJ whole genome shotgun (WGS) entry which is preliminary data.</text>
</comment>
<dbReference type="PANTHER" id="PTHR30213:SF1">
    <property type="entry name" value="INNER MEMBRANE PROTEIN YHJD"/>
    <property type="match status" value="1"/>
</dbReference>
<reference evidence="7 8" key="1">
    <citation type="submission" date="2021-01" db="EMBL/GenBank/DDBJ databases">
        <title>Genomics of switchgrass bacterial isolates.</title>
        <authorList>
            <person name="Shade A."/>
        </authorList>
    </citation>
    <scope>NUCLEOTIDE SEQUENCE [LARGE SCALE GENOMIC DNA]</scope>
    <source>
        <strain evidence="7 8">PvP111</strain>
    </source>
</reference>
<evidence type="ECO:0000256" key="3">
    <source>
        <dbReference type="ARBA" id="ARBA00022692"/>
    </source>
</evidence>
<protein>
    <submittedName>
        <fullName evidence="7">Membrane protein</fullName>
    </submittedName>
</protein>
<evidence type="ECO:0000256" key="2">
    <source>
        <dbReference type="ARBA" id="ARBA00022475"/>
    </source>
</evidence>
<proteinExistence type="predicted"/>
<evidence type="ECO:0000313" key="8">
    <source>
        <dbReference type="Proteomes" id="UP000703038"/>
    </source>
</evidence>
<feature type="transmembrane region" description="Helical" evidence="6">
    <location>
        <begin position="314"/>
        <end position="334"/>
    </location>
</feature>
<feature type="transmembrane region" description="Helical" evidence="6">
    <location>
        <begin position="147"/>
        <end position="167"/>
    </location>
</feature>
<keyword evidence="5 6" id="KW-0472">Membrane</keyword>
<evidence type="ECO:0000313" key="7">
    <source>
        <dbReference type="EMBL" id="MBM7414171.1"/>
    </source>
</evidence>
<dbReference type="InterPro" id="IPR005274">
    <property type="entry name" value="IM_pro_YhjD"/>
</dbReference>
<keyword evidence="3 6" id="KW-0812">Transmembrane</keyword>
<keyword evidence="2" id="KW-1003">Cell membrane</keyword>
<sequence>MPDFAAIIEERRRRWPWFDHLARAGSVYQQQKGDYYAAGITYFSVLALFPLLMVAFAVVGFVLASRPDLLTELQSQIAENVPGSFAGTINELVESAIETRTSVGIIGLLGALYAGLGWTANLREALTAMWETPHEAGSFLATKAKDLGALLGLGLALVISLGLSAVASGSVVPALLKALNLDDVPGVGVAVQIASFALAIAATWALFVWVIARLPREPVTVRSAARAALLAAVVFEIFKQVGAVYLESVTSGPAGATFGPIIGILVFAFTTSRFLLFATAWAATATENLALAAPAVPDSAVIAPQVVVREGVSPAGAAALVGAGVLTVLGLGGWRGRRRR</sequence>
<dbReference type="Pfam" id="PF03631">
    <property type="entry name" value="Virul_fac_BrkB"/>
    <property type="match status" value="1"/>
</dbReference>
<evidence type="ECO:0000256" key="4">
    <source>
        <dbReference type="ARBA" id="ARBA00022989"/>
    </source>
</evidence>
<dbReference type="EMBL" id="JAFBBK010000001">
    <property type="protein sequence ID" value="MBM7414171.1"/>
    <property type="molecule type" value="Genomic_DNA"/>
</dbReference>